<protein>
    <submittedName>
        <fullName evidence="1">Uncharacterized protein</fullName>
    </submittedName>
</protein>
<dbReference type="AlphaFoldDB" id="A0A0F9M4Z6"/>
<evidence type="ECO:0000313" key="1">
    <source>
        <dbReference type="EMBL" id="KKM94426.1"/>
    </source>
</evidence>
<name>A0A0F9M4Z6_9ZZZZ</name>
<dbReference type="EMBL" id="LAZR01006141">
    <property type="protein sequence ID" value="KKM94426.1"/>
    <property type="molecule type" value="Genomic_DNA"/>
</dbReference>
<accession>A0A0F9M4Z6</accession>
<sequence length="95" mass="10711">MIVDLIVCENCLTVHLSKSDGCACVSCNRILVDLAVQKVDIDIRKLYGGSFVAEGTTEITVLECEKCKDYEEMIDVILDNPIMIKFLNLVRRKNE</sequence>
<proteinExistence type="predicted"/>
<reference evidence="1" key="1">
    <citation type="journal article" date="2015" name="Nature">
        <title>Complex archaea that bridge the gap between prokaryotes and eukaryotes.</title>
        <authorList>
            <person name="Spang A."/>
            <person name="Saw J.H."/>
            <person name="Jorgensen S.L."/>
            <person name="Zaremba-Niedzwiedzka K."/>
            <person name="Martijn J."/>
            <person name="Lind A.E."/>
            <person name="van Eijk R."/>
            <person name="Schleper C."/>
            <person name="Guy L."/>
            <person name="Ettema T.J."/>
        </authorList>
    </citation>
    <scope>NUCLEOTIDE SEQUENCE</scope>
</reference>
<organism evidence="1">
    <name type="scientific">marine sediment metagenome</name>
    <dbReference type="NCBI Taxonomy" id="412755"/>
    <lineage>
        <taxon>unclassified sequences</taxon>
        <taxon>metagenomes</taxon>
        <taxon>ecological metagenomes</taxon>
    </lineage>
</organism>
<comment type="caution">
    <text evidence="1">The sequence shown here is derived from an EMBL/GenBank/DDBJ whole genome shotgun (WGS) entry which is preliminary data.</text>
</comment>
<gene>
    <name evidence="1" type="ORF">LCGC14_1198470</name>
</gene>